<dbReference type="AlphaFoldDB" id="A0A0D2JYK7"/>
<dbReference type="GO" id="GO:0005737">
    <property type="term" value="C:cytoplasm"/>
    <property type="evidence" value="ECO:0007669"/>
    <property type="project" value="TreeGrafter"/>
</dbReference>
<dbReference type="PANTHER" id="PTHR12406:SF7">
    <property type="entry name" value="PATATIN-LIKE PHOSPHOLIPASE DOMAIN-CONTAINING PROTEIN 4"/>
    <property type="match status" value="1"/>
</dbReference>
<gene>
    <name evidence="1" type="ORF">MNEG_4328</name>
</gene>
<evidence type="ECO:0008006" key="3">
    <source>
        <dbReference type="Google" id="ProtNLM"/>
    </source>
</evidence>
<dbReference type="OrthoDB" id="197155at2759"/>
<keyword evidence="2" id="KW-1185">Reference proteome</keyword>
<dbReference type="PANTHER" id="PTHR12406">
    <property type="entry name" value="CALCIUM-INDEPENDENT PHOSPHOLIPASE A2 IPLA2 -RELATED"/>
    <property type="match status" value="1"/>
</dbReference>
<evidence type="ECO:0000313" key="1">
    <source>
        <dbReference type="EMBL" id="KIZ03628.1"/>
    </source>
</evidence>
<dbReference type="GO" id="GO:0004806">
    <property type="term" value="F:triacylglycerol lipase activity"/>
    <property type="evidence" value="ECO:0007669"/>
    <property type="project" value="TreeGrafter"/>
</dbReference>
<dbReference type="GeneID" id="25737206"/>
<dbReference type="InterPro" id="IPR033562">
    <property type="entry name" value="PLPL"/>
</dbReference>
<dbReference type="GO" id="GO:0016020">
    <property type="term" value="C:membrane"/>
    <property type="evidence" value="ECO:0007669"/>
    <property type="project" value="TreeGrafter"/>
</dbReference>
<dbReference type="KEGG" id="mng:MNEG_4328"/>
<dbReference type="Proteomes" id="UP000054498">
    <property type="component" value="Unassembled WGS sequence"/>
</dbReference>
<dbReference type="GO" id="GO:0019433">
    <property type="term" value="P:triglyceride catabolic process"/>
    <property type="evidence" value="ECO:0007669"/>
    <property type="project" value="TreeGrafter"/>
</dbReference>
<dbReference type="RefSeq" id="XP_013902647.1">
    <property type="nucleotide sequence ID" value="XM_014047193.1"/>
</dbReference>
<evidence type="ECO:0000313" key="2">
    <source>
        <dbReference type="Proteomes" id="UP000054498"/>
    </source>
</evidence>
<dbReference type="EMBL" id="KK100815">
    <property type="protein sequence ID" value="KIZ03628.1"/>
    <property type="molecule type" value="Genomic_DNA"/>
</dbReference>
<dbReference type="GO" id="GO:0005811">
    <property type="term" value="C:lipid droplet"/>
    <property type="evidence" value="ECO:0007669"/>
    <property type="project" value="TreeGrafter"/>
</dbReference>
<protein>
    <recommendedName>
        <fullName evidence="3">PNPLA domain-containing protein</fullName>
    </recommendedName>
</protein>
<dbReference type="GO" id="GO:0055088">
    <property type="term" value="P:lipid homeostasis"/>
    <property type="evidence" value="ECO:0007669"/>
    <property type="project" value="TreeGrafter"/>
</dbReference>
<organism evidence="1 2">
    <name type="scientific">Monoraphidium neglectum</name>
    <dbReference type="NCBI Taxonomy" id="145388"/>
    <lineage>
        <taxon>Eukaryota</taxon>
        <taxon>Viridiplantae</taxon>
        <taxon>Chlorophyta</taxon>
        <taxon>core chlorophytes</taxon>
        <taxon>Chlorophyceae</taxon>
        <taxon>CS clade</taxon>
        <taxon>Sphaeropleales</taxon>
        <taxon>Selenastraceae</taxon>
        <taxon>Monoraphidium</taxon>
    </lineage>
</organism>
<reference evidence="1 2" key="1">
    <citation type="journal article" date="2013" name="BMC Genomics">
        <title>Reconstruction of the lipid metabolism for the microalga Monoraphidium neglectum from its genome sequence reveals characteristics suitable for biofuel production.</title>
        <authorList>
            <person name="Bogen C."/>
            <person name="Al-Dilaimi A."/>
            <person name="Albersmeier A."/>
            <person name="Wichmann J."/>
            <person name="Grundmann M."/>
            <person name="Rupp O."/>
            <person name="Lauersen K.J."/>
            <person name="Blifernez-Klassen O."/>
            <person name="Kalinowski J."/>
            <person name="Goesmann A."/>
            <person name="Mussgnug J.H."/>
            <person name="Kruse O."/>
        </authorList>
    </citation>
    <scope>NUCLEOTIDE SEQUENCE [LARGE SCALE GENOMIC DNA]</scope>
    <source>
        <strain evidence="1 2">SAG 48.87</strain>
    </source>
</reference>
<proteinExistence type="predicted"/>
<accession>A0A0D2JYK7</accession>
<name>A0A0D2JYK7_9CHLO</name>
<sequence length="312" mass="34264">MESLDTALLLNPLTAKLAVFDTLAPLAGATFHNTTSLQTAMQRNTIGVGYAGAGFLLFYYIGVSKVLQQLGVVKPGVTKTAGASAGILSAAVDYGFVTHDQFIKYGKEFARNCRARNNCAGILGEEVRKMTEKMMPQDAAKRISGIGYIALSSPNYAGFPVGDYVVNYTSRQGAQGQGYVINAVYTGVYDGAFRTPLPCPLGNTTYCVKVSVLPCDWTFQDVWKDILDSKNDKYVYDAMYGTFGRDAPSITKFVMETLANRALHPGQSMAEMLAGWYAFFSHQPKEDVDIYPGKYNQNPYNLLRWMLMILVS</sequence>